<dbReference type="Gene3D" id="3.40.33.10">
    <property type="entry name" value="CAP"/>
    <property type="match status" value="1"/>
</dbReference>
<evidence type="ECO:0000256" key="1">
    <source>
        <dbReference type="SAM" id="SignalP"/>
    </source>
</evidence>
<organism evidence="3 4">
    <name type="scientific">Cryomyces minteri</name>
    <dbReference type="NCBI Taxonomy" id="331657"/>
    <lineage>
        <taxon>Eukaryota</taxon>
        <taxon>Fungi</taxon>
        <taxon>Dikarya</taxon>
        <taxon>Ascomycota</taxon>
        <taxon>Pezizomycotina</taxon>
        <taxon>Dothideomycetes</taxon>
        <taxon>Dothideomycetes incertae sedis</taxon>
        <taxon>Cryomyces</taxon>
    </lineage>
</organism>
<feature type="domain" description="SCP" evidence="2">
    <location>
        <begin position="144"/>
        <end position="291"/>
    </location>
</feature>
<name>A0A4U0WNV8_9PEZI</name>
<dbReference type="AlphaFoldDB" id="A0A4U0WNV8"/>
<sequence>MLYSTLLSAAFAAGVLGSPLALLKRDVVTEYDYVTVTEIVTAGAAPEATSTVQFYGHRYGQYTRQSSSSTTSTSTTITSSTTSISTTTTSRAAVATSSVAPAPVSTSSSTTTTRVSTTAAAVATSSSAAAATTTVAAASAKATDYASIVVAHHNVHRANHSAPDLVWDAGLASTAATIAAKCVYAHDVTTNGGGYGQNIAAGVRADNISAVITNLFYNGEVNYFNGLYGQANPDMTNFEKWGHFSQIVWKNTGSVGCATQDCSASGLANVGSNVAPFFTVCNYKAPGNYGGEYANNIGNSLNRATVNWNYAL</sequence>
<proteinExistence type="predicted"/>
<dbReference type="SUPFAM" id="SSF55797">
    <property type="entry name" value="PR-1-like"/>
    <property type="match status" value="1"/>
</dbReference>
<dbReference type="Pfam" id="PF00188">
    <property type="entry name" value="CAP"/>
    <property type="match status" value="1"/>
</dbReference>
<dbReference type="InterPro" id="IPR018244">
    <property type="entry name" value="Allrgn_V5/Tpx1_CS"/>
</dbReference>
<dbReference type="OrthoDB" id="337038at2759"/>
<protein>
    <recommendedName>
        <fullName evidence="2">SCP domain-containing protein</fullName>
    </recommendedName>
</protein>
<evidence type="ECO:0000313" key="4">
    <source>
        <dbReference type="Proteomes" id="UP000308768"/>
    </source>
</evidence>
<dbReference type="PROSITE" id="PS01009">
    <property type="entry name" value="CRISP_1"/>
    <property type="match status" value="1"/>
</dbReference>
<dbReference type="InterPro" id="IPR001283">
    <property type="entry name" value="CRISP-related"/>
</dbReference>
<dbReference type="GO" id="GO:0005576">
    <property type="term" value="C:extracellular region"/>
    <property type="evidence" value="ECO:0007669"/>
    <property type="project" value="InterPro"/>
</dbReference>
<gene>
    <name evidence="3" type="ORF">B0A49_08574</name>
</gene>
<dbReference type="EMBL" id="NAJN01001198">
    <property type="protein sequence ID" value="TKA64974.1"/>
    <property type="molecule type" value="Genomic_DNA"/>
</dbReference>
<feature type="signal peptide" evidence="1">
    <location>
        <begin position="1"/>
        <end position="17"/>
    </location>
</feature>
<evidence type="ECO:0000313" key="3">
    <source>
        <dbReference type="EMBL" id="TKA64974.1"/>
    </source>
</evidence>
<dbReference type="PRINTS" id="PR00837">
    <property type="entry name" value="V5TPXLIKE"/>
</dbReference>
<keyword evidence="4" id="KW-1185">Reference proteome</keyword>
<dbReference type="InterPro" id="IPR014044">
    <property type="entry name" value="CAP_dom"/>
</dbReference>
<evidence type="ECO:0000259" key="2">
    <source>
        <dbReference type="SMART" id="SM00198"/>
    </source>
</evidence>
<accession>A0A4U0WNV8</accession>
<dbReference type="PANTHER" id="PTHR10334">
    <property type="entry name" value="CYSTEINE-RICH SECRETORY PROTEIN-RELATED"/>
    <property type="match status" value="1"/>
</dbReference>
<dbReference type="InterPro" id="IPR035940">
    <property type="entry name" value="CAP_sf"/>
</dbReference>
<dbReference type="Proteomes" id="UP000308768">
    <property type="component" value="Unassembled WGS sequence"/>
</dbReference>
<keyword evidence="1" id="KW-0732">Signal</keyword>
<dbReference type="STRING" id="331657.A0A4U0WNV8"/>
<dbReference type="SMART" id="SM00198">
    <property type="entry name" value="SCP"/>
    <property type="match status" value="1"/>
</dbReference>
<reference evidence="3 4" key="1">
    <citation type="submission" date="2017-03" db="EMBL/GenBank/DDBJ databases">
        <title>Genomes of endolithic fungi from Antarctica.</title>
        <authorList>
            <person name="Coleine C."/>
            <person name="Masonjones S."/>
            <person name="Stajich J.E."/>
        </authorList>
    </citation>
    <scope>NUCLEOTIDE SEQUENCE [LARGE SCALE GENOMIC DNA]</scope>
    <source>
        <strain evidence="3 4">CCFEE 5187</strain>
    </source>
</reference>
<comment type="caution">
    <text evidence="3">The sequence shown here is derived from an EMBL/GenBank/DDBJ whole genome shotgun (WGS) entry which is preliminary data.</text>
</comment>
<dbReference type="FunFam" id="3.40.33.10:FF:000018">
    <property type="entry name" value="SCP-like extracellular protein, putative"/>
    <property type="match status" value="1"/>
</dbReference>
<feature type="chain" id="PRO_5021015659" description="SCP domain-containing protein" evidence="1">
    <location>
        <begin position="18"/>
        <end position="312"/>
    </location>
</feature>